<evidence type="ECO:0000313" key="1">
    <source>
        <dbReference type="EMBL" id="KAG5635394.1"/>
    </source>
</evidence>
<accession>A0A9P7FNP7</accession>
<protein>
    <submittedName>
        <fullName evidence="1">Uncharacterized protein</fullName>
    </submittedName>
</protein>
<comment type="caution">
    <text evidence="1">The sequence shown here is derived from an EMBL/GenBank/DDBJ whole genome shotgun (WGS) entry which is preliminary data.</text>
</comment>
<gene>
    <name evidence="1" type="ORF">H0H81_011416</name>
</gene>
<reference evidence="1" key="2">
    <citation type="submission" date="2021-10" db="EMBL/GenBank/DDBJ databases">
        <title>Phylogenomics reveals ancestral predisposition of the termite-cultivated fungus Termitomyces towards a domesticated lifestyle.</title>
        <authorList>
            <person name="Auxier B."/>
            <person name="Grum-Grzhimaylo A."/>
            <person name="Cardenas M.E."/>
            <person name="Lodge J.D."/>
            <person name="Laessoe T."/>
            <person name="Pedersen O."/>
            <person name="Smith M.E."/>
            <person name="Kuyper T.W."/>
            <person name="Franco-Molano E.A."/>
            <person name="Baroni T.J."/>
            <person name="Aanen D.K."/>
        </authorList>
    </citation>
    <scope>NUCLEOTIDE SEQUENCE</scope>
    <source>
        <strain evidence="1">D49</strain>
    </source>
</reference>
<dbReference type="EMBL" id="JABCKI010006103">
    <property type="protein sequence ID" value="KAG5635394.1"/>
    <property type="molecule type" value="Genomic_DNA"/>
</dbReference>
<keyword evidence="2" id="KW-1185">Reference proteome</keyword>
<reference evidence="1" key="1">
    <citation type="submission" date="2021-02" db="EMBL/GenBank/DDBJ databases">
        <authorList>
            <person name="Nieuwenhuis M."/>
            <person name="Van De Peppel L.J.J."/>
        </authorList>
    </citation>
    <scope>NUCLEOTIDE SEQUENCE</scope>
    <source>
        <strain evidence="1">D49</strain>
    </source>
</reference>
<name>A0A9P7FNP7_9AGAR</name>
<evidence type="ECO:0000313" key="2">
    <source>
        <dbReference type="Proteomes" id="UP000717328"/>
    </source>
</evidence>
<dbReference type="Proteomes" id="UP000717328">
    <property type="component" value="Unassembled WGS sequence"/>
</dbReference>
<proteinExistence type="predicted"/>
<dbReference type="AlphaFoldDB" id="A0A9P7FNP7"/>
<organism evidence="1 2">
    <name type="scientific">Sphagnurus paluster</name>
    <dbReference type="NCBI Taxonomy" id="117069"/>
    <lineage>
        <taxon>Eukaryota</taxon>
        <taxon>Fungi</taxon>
        <taxon>Dikarya</taxon>
        <taxon>Basidiomycota</taxon>
        <taxon>Agaricomycotina</taxon>
        <taxon>Agaricomycetes</taxon>
        <taxon>Agaricomycetidae</taxon>
        <taxon>Agaricales</taxon>
        <taxon>Tricholomatineae</taxon>
        <taxon>Lyophyllaceae</taxon>
        <taxon>Sphagnurus</taxon>
    </lineage>
</organism>
<sequence>MSTSSTPESTEIFADFEQITPISTGGEKDFCSSPILANIAATFNLDIKTFYEEIEYVLQARRRFLKQLLTIFLCSNNLSYIMQEPTSDIVDFFANIDLTEEQISDILTPPVTPMDYISFCGYDPSDFEFQHLDTTRLEPPKDEAELWDRVTFEVTARQVYESVERGHAEFMHQLENILAPEGSP</sequence>